<proteinExistence type="predicted"/>
<dbReference type="GO" id="GO:0008270">
    <property type="term" value="F:zinc ion binding"/>
    <property type="evidence" value="ECO:0007669"/>
    <property type="project" value="UniProtKB-KW"/>
</dbReference>
<feature type="zinc finger region" description="C3H1-type" evidence="1">
    <location>
        <begin position="58"/>
        <end position="79"/>
    </location>
</feature>
<dbReference type="EMBL" id="BLBS01000056">
    <property type="protein sequence ID" value="GET93041.1"/>
    <property type="molecule type" value="Genomic_DNA"/>
</dbReference>
<dbReference type="EMBL" id="BLBS01000056">
    <property type="protein sequence ID" value="GET93042.1"/>
    <property type="molecule type" value="Genomic_DNA"/>
</dbReference>
<dbReference type="SMART" id="SM00356">
    <property type="entry name" value="ZnF_C3H1"/>
    <property type="match status" value="2"/>
</dbReference>
<name>A0A640KUV8_LEITA</name>
<keyword evidence="1" id="KW-0862">Zinc</keyword>
<dbReference type="Proteomes" id="UP000419144">
    <property type="component" value="Unassembled WGS sequence"/>
</dbReference>
<reference evidence="4 6" key="1">
    <citation type="submission" date="2019-11" db="EMBL/GenBank/DDBJ databases">
        <title>Leishmania tarentolae CDS.</title>
        <authorList>
            <person name="Goto Y."/>
            <person name="Yamagishi J."/>
        </authorList>
    </citation>
    <scope>NUCLEOTIDE SEQUENCE [LARGE SCALE GENOMIC DNA]</scope>
    <source>
        <strain evidence="4 6">Parrot Tar II</strain>
    </source>
</reference>
<keyword evidence="1" id="KW-0479">Metal-binding</keyword>
<dbReference type="PROSITE" id="PS50103">
    <property type="entry name" value="ZF_C3H1"/>
    <property type="match status" value="2"/>
</dbReference>
<keyword evidence="6" id="KW-1185">Reference proteome</keyword>
<evidence type="ECO:0000313" key="6">
    <source>
        <dbReference type="Proteomes" id="UP000419144"/>
    </source>
</evidence>
<dbReference type="InterPro" id="IPR000571">
    <property type="entry name" value="Znf_CCCH"/>
</dbReference>
<protein>
    <recommendedName>
        <fullName evidence="2">C3H1-type domain-containing protein</fullName>
    </recommendedName>
</protein>
<keyword evidence="1" id="KW-0863">Zinc-finger</keyword>
<dbReference type="Gene3D" id="3.30.1370.210">
    <property type="match status" value="1"/>
</dbReference>
<sequence length="257" mass="28525">MSQQQWTPDQRRQQIAEMLRNKGVICRDFLFTGRCSRSPMCPYMHVANGETRPVPWSVCTFFTQGKCLRDGCSFFHGTQAQLEELHASGASVYRLQDYMKVAVPPAEYLNPDGSIATHLSVAALPVTPALHAVHRPIVSHENALNSFQSVFVMQPNSHAIAPTMFASHGRAPHPTPSHFAFYANTPIAPQMPTHSTATVLQPTLQTLQPTTFYQPGNAQLAQPQQHFAPVPPLNTPQQHHSTQHALGSPVYFHIQPH</sequence>
<feature type="zinc finger region" description="C3H1-type" evidence="1">
    <location>
        <begin position="20"/>
        <end position="48"/>
    </location>
</feature>
<evidence type="ECO:0000313" key="5">
    <source>
        <dbReference type="EMBL" id="GET93042.1"/>
    </source>
</evidence>
<dbReference type="VEuPathDB" id="TriTrypDB:LtaPh_3551700"/>
<feature type="domain" description="C3H1-type" evidence="2">
    <location>
        <begin position="58"/>
        <end position="79"/>
    </location>
</feature>
<organism evidence="4 6">
    <name type="scientific">Leishmania tarentolae</name>
    <name type="common">Sauroleishmania tarentolae</name>
    <dbReference type="NCBI Taxonomy" id="5689"/>
    <lineage>
        <taxon>Eukaryota</taxon>
        <taxon>Discoba</taxon>
        <taxon>Euglenozoa</taxon>
        <taxon>Kinetoplastea</taxon>
        <taxon>Metakinetoplastina</taxon>
        <taxon>Trypanosomatida</taxon>
        <taxon>Trypanosomatidae</taxon>
        <taxon>Leishmaniinae</taxon>
        <taxon>Leishmania</taxon>
        <taxon>lizard Leishmania</taxon>
    </lineage>
</organism>
<feature type="domain" description="C3H1-type" evidence="2">
    <location>
        <begin position="20"/>
        <end position="48"/>
    </location>
</feature>
<dbReference type="AlphaFoldDB" id="A0A640KUV8"/>
<evidence type="ECO:0000256" key="1">
    <source>
        <dbReference type="PROSITE-ProRule" id="PRU00723"/>
    </source>
</evidence>
<gene>
    <name evidence="3" type="ORF">LtaPh_3551700</name>
    <name evidence="4" type="ORF">LtaPh_3551731</name>
    <name evidence="5" type="ORF">LtaPh_3551761</name>
</gene>
<comment type="caution">
    <text evidence="4">The sequence shown here is derived from an EMBL/GenBank/DDBJ whole genome shotgun (WGS) entry which is preliminary data.</text>
</comment>
<evidence type="ECO:0000313" key="4">
    <source>
        <dbReference type="EMBL" id="GET93041.1"/>
    </source>
</evidence>
<accession>A0A640KUV8</accession>
<dbReference type="VEuPathDB" id="TriTrypDB:LtaPh_3551761"/>
<dbReference type="EMBL" id="BLBS01000056">
    <property type="protein sequence ID" value="GET93040.1"/>
    <property type="molecule type" value="Genomic_DNA"/>
</dbReference>
<dbReference type="FunFam" id="3.30.1370.210:FF:000017">
    <property type="entry name" value="Zinc finger C-x8-C-x5-C-x3-H type (And similar), putative"/>
    <property type="match status" value="1"/>
</dbReference>
<dbReference type="VEuPathDB" id="TriTrypDB:LtaPh_3551731"/>
<dbReference type="OrthoDB" id="410307at2759"/>
<evidence type="ECO:0000313" key="3">
    <source>
        <dbReference type="EMBL" id="GET93040.1"/>
    </source>
</evidence>
<evidence type="ECO:0000259" key="2">
    <source>
        <dbReference type="PROSITE" id="PS50103"/>
    </source>
</evidence>